<keyword evidence="3" id="KW-0804">Transcription</keyword>
<organism evidence="5 6">
    <name type="scientific">Hungatella hathewayi</name>
    <dbReference type="NCBI Taxonomy" id="154046"/>
    <lineage>
        <taxon>Bacteria</taxon>
        <taxon>Bacillati</taxon>
        <taxon>Bacillota</taxon>
        <taxon>Clostridia</taxon>
        <taxon>Lachnospirales</taxon>
        <taxon>Lachnospiraceae</taxon>
        <taxon>Hungatella</taxon>
    </lineage>
</organism>
<dbReference type="AlphaFoldDB" id="A0A173ZC22"/>
<evidence type="ECO:0000256" key="1">
    <source>
        <dbReference type="ARBA" id="ARBA00023015"/>
    </source>
</evidence>
<dbReference type="CDD" id="cd01392">
    <property type="entry name" value="HTH_LacI"/>
    <property type="match status" value="1"/>
</dbReference>
<dbReference type="PROSITE" id="PS50932">
    <property type="entry name" value="HTH_LACI_2"/>
    <property type="match status" value="1"/>
</dbReference>
<evidence type="ECO:0000313" key="5">
    <source>
        <dbReference type="EMBL" id="CUN73229.1"/>
    </source>
</evidence>
<dbReference type="EMBL" id="CYZE01000002">
    <property type="protein sequence ID" value="CUN73229.1"/>
    <property type="molecule type" value="Genomic_DNA"/>
</dbReference>
<evidence type="ECO:0000259" key="4">
    <source>
        <dbReference type="PROSITE" id="PS50932"/>
    </source>
</evidence>
<dbReference type="Gene3D" id="1.10.260.40">
    <property type="entry name" value="lambda repressor-like DNA-binding domains"/>
    <property type="match status" value="1"/>
</dbReference>
<sequence>MKLKDIAQEAGVSISTVSRVLNDKHTNAASKEVQERIWTVVRKYGYVPNDSARNLRKKNQDDTPLKKNGNIACLFARTSAFTDIFFSSLARSIEQEVFKRGYIIKYSFSAFDIDNTSTLSMIEDNQVDGVVVLGRGDKKLFQFLKKHFRCVAYTGLNPVDANYDQIICDAYGAGCCAMEHLLSLGHTSIGYIGDRENENLYRAYEDSLTKHHLLISKKLVNTVRHLSGESGYLGAQSLFEKNPNMTALFCGNDITAIGAMKAAKEAKIRIPDDLSLISIDDIETVQYLSPMLTTVHVPVDEMGQMVAKILIDRIEGEHTIPLKLYLPFYLAVRESCDRPPAKKRS</sequence>
<dbReference type="SMART" id="SM00354">
    <property type="entry name" value="HTH_LACI"/>
    <property type="match status" value="1"/>
</dbReference>
<keyword evidence="2" id="KW-0238">DNA-binding</keyword>
<gene>
    <name evidence="5" type="primary">purR_3</name>
    <name evidence="5" type="ORF">ERS852407_00943</name>
</gene>
<dbReference type="InterPro" id="IPR046335">
    <property type="entry name" value="LacI/GalR-like_sensor"/>
</dbReference>
<protein>
    <submittedName>
        <fullName evidence="5">LacI family transcriptional regulator</fullName>
    </submittedName>
</protein>
<accession>A0A173ZC22</accession>
<dbReference type="GO" id="GO:0000976">
    <property type="term" value="F:transcription cis-regulatory region binding"/>
    <property type="evidence" value="ECO:0007669"/>
    <property type="project" value="TreeGrafter"/>
</dbReference>
<dbReference type="Proteomes" id="UP000095651">
    <property type="component" value="Unassembled WGS sequence"/>
</dbReference>
<evidence type="ECO:0000256" key="2">
    <source>
        <dbReference type="ARBA" id="ARBA00023125"/>
    </source>
</evidence>
<dbReference type="InterPro" id="IPR010982">
    <property type="entry name" value="Lambda_DNA-bd_dom_sf"/>
</dbReference>
<dbReference type="Pfam" id="PF00356">
    <property type="entry name" value="LacI"/>
    <property type="match status" value="1"/>
</dbReference>
<proteinExistence type="predicted"/>
<dbReference type="PANTHER" id="PTHR30146:SF109">
    <property type="entry name" value="HTH-TYPE TRANSCRIPTIONAL REGULATOR GALS"/>
    <property type="match status" value="1"/>
</dbReference>
<dbReference type="Pfam" id="PF13377">
    <property type="entry name" value="Peripla_BP_3"/>
    <property type="match status" value="1"/>
</dbReference>
<dbReference type="RefSeq" id="WP_055653217.1">
    <property type="nucleotide sequence ID" value="NZ_CABIXC010000002.1"/>
</dbReference>
<dbReference type="CDD" id="cd01544">
    <property type="entry name" value="PBP1_GalR"/>
    <property type="match status" value="1"/>
</dbReference>
<evidence type="ECO:0000256" key="3">
    <source>
        <dbReference type="ARBA" id="ARBA00023163"/>
    </source>
</evidence>
<dbReference type="GO" id="GO:0003700">
    <property type="term" value="F:DNA-binding transcription factor activity"/>
    <property type="evidence" value="ECO:0007669"/>
    <property type="project" value="TreeGrafter"/>
</dbReference>
<dbReference type="SUPFAM" id="SSF53822">
    <property type="entry name" value="Periplasmic binding protein-like I"/>
    <property type="match status" value="1"/>
</dbReference>
<name>A0A173ZC22_9FIRM</name>
<dbReference type="PRINTS" id="PR00036">
    <property type="entry name" value="HTHLACI"/>
</dbReference>
<dbReference type="SUPFAM" id="SSF47413">
    <property type="entry name" value="lambda repressor-like DNA-binding domains"/>
    <property type="match status" value="1"/>
</dbReference>
<keyword evidence="1" id="KW-0805">Transcription regulation</keyword>
<feature type="domain" description="HTH lacI-type" evidence="4">
    <location>
        <begin position="1"/>
        <end position="57"/>
    </location>
</feature>
<dbReference type="Gene3D" id="3.40.50.2300">
    <property type="match status" value="2"/>
</dbReference>
<dbReference type="PANTHER" id="PTHR30146">
    <property type="entry name" value="LACI-RELATED TRANSCRIPTIONAL REPRESSOR"/>
    <property type="match status" value="1"/>
</dbReference>
<dbReference type="PROSITE" id="PS00356">
    <property type="entry name" value="HTH_LACI_1"/>
    <property type="match status" value="1"/>
</dbReference>
<dbReference type="InterPro" id="IPR028082">
    <property type="entry name" value="Peripla_BP_I"/>
</dbReference>
<reference evidence="5 6" key="1">
    <citation type="submission" date="2015-09" db="EMBL/GenBank/DDBJ databases">
        <authorList>
            <consortium name="Pathogen Informatics"/>
        </authorList>
    </citation>
    <scope>NUCLEOTIDE SEQUENCE [LARGE SCALE GENOMIC DNA]</scope>
    <source>
        <strain evidence="5 6">2789STDY5608850</strain>
    </source>
</reference>
<dbReference type="InterPro" id="IPR000843">
    <property type="entry name" value="HTH_LacI"/>
</dbReference>
<evidence type="ECO:0000313" key="6">
    <source>
        <dbReference type="Proteomes" id="UP000095651"/>
    </source>
</evidence>